<evidence type="ECO:0008006" key="4">
    <source>
        <dbReference type="Google" id="ProtNLM"/>
    </source>
</evidence>
<dbReference type="InterPro" id="IPR032407">
    <property type="entry name" value="MHB"/>
</dbReference>
<accession>A1TBS2</accession>
<dbReference type="KEGG" id="mva:Mvan_3841"/>
<dbReference type="Proteomes" id="UP000009159">
    <property type="component" value="Chromosome"/>
</dbReference>
<dbReference type="GO" id="GO:0020037">
    <property type="term" value="F:heme binding"/>
    <property type="evidence" value="ECO:0007669"/>
    <property type="project" value="InterPro"/>
</dbReference>
<proteinExistence type="predicted"/>
<dbReference type="EMBL" id="CP000511">
    <property type="protein sequence ID" value="ABM14622.1"/>
    <property type="molecule type" value="Genomic_DNA"/>
</dbReference>
<keyword evidence="1" id="KW-0732">Signal</keyword>
<evidence type="ECO:0000256" key="1">
    <source>
        <dbReference type="SAM" id="SignalP"/>
    </source>
</evidence>
<dbReference type="AlphaFoldDB" id="A1TBS2"/>
<gene>
    <name evidence="2" type="ordered locus">Mvan_3841</name>
</gene>
<feature type="chain" id="PRO_5002637978" description="Hemophore-related protein" evidence="1">
    <location>
        <begin position="33"/>
        <end position="129"/>
    </location>
</feature>
<dbReference type="HOGENOM" id="CLU_171779_0_0_11"/>
<reference evidence="2" key="1">
    <citation type="submission" date="2006-12" db="EMBL/GenBank/DDBJ databases">
        <title>Complete sequence of Mycobacterium vanbaalenii PYR-1.</title>
        <authorList>
            <consortium name="US DOE Joint Genome Institute"/>
            <person name="Copeland A."/>
            <person name="Lucas S."/>
            <person name="Lapidus A."/>
            <person name="Barry K."/>
            <person name="Detter J.C."/>
            <person name="Glavina del Rio T."/>
            <person name="Hammon N."/>
            <person name="Israni S."/>
            <person name="Dalin E."/>
            <person name="Tice H."/>
            <person name="Pitluck S."/>
            <person name="Singan V."/>
            <person name="Schmutz J."/>
            <person name="Larimer F."/>
            <person name="Land M."/>
            <person name="Hauser L."/>
            <person name="Kyrpides N."/>
            <person name="Anderson I.J."/>
            <person name="Miller C."/>
            <person name="Richardson P."/>
        </authorList>
    </citation>
    <scope>NUCLEOTIDE SEQUENCE [LARGE SCALE GENOMIC DNA]</scope>
    <source>
        <strain evidence="2">PYR-1</strain>
    </source>
</reference>
<name>A1TBS2_MYCVP</name>
<keyword evidence="3" id="KW-1185">Reference proteome</keyword>
<organism evidence="2 3">
    <name type="scientific">Mycolicibacterium vanbaalenii (strain DSM 7251 / JCM 13017 / BCRC 16820 / KCTC 9966 / NRRL B-24157 / PYR-1)</name>
    <name type="common">Mycobacterium vanbaalenii</name>
    <dbReference type="NCBI Taxonomy" id="350058"/>
    <lineage>
        <taxon>Bacteria</taxon>
        <taxon>Bacillati</taxon>
        <taxon>Actinomycetota</taxon>
        <taxon>Actinomycetes</taxon>
        <taxon>Mycobacteriales</taxon>
        <taxon>Mycobacteriaceae</taxon>
        <taxon>Mycolicibacterium</taxon>
    </lineage>
</organism>
<dbReference type="eggNOG" id="ENOG503207E">
    <property type="taxonomic scope" value="Bacteria"/>
</dbReference>
<sequence>MVSRFVTRTLAVTAVAAAVAAPLLASAGVASAQPGNGPLIHTTCSYDQLYAAIRTEAPRAATALDERPAAQQKLRDFAAMPVEQRQQELSRLLAENPQWQAKIDEKWATPEGQEKVQRMARVAETCHDY</sequence>
<dbReference type="NCBIfam" id="TIGR04529">
    <property type="entry name" value="MTB_hemophore"/>
    <property type="match status" value="1"/>
</dbReference>
<dbReference type="STRING" id="350058.Mvan_3841"/>
<evidence type="ECO:0000313" key="2">
    <source>
        <dbReference type="EMBL" id="ABM14622.1"/>
    </source>
</evidence>
<protein>
    <recommendedName>
        <fullName evidence="4">Hemophore-related protein</fullName>
    </recommendedName>
</protein>
<feature type="signal peptide" evidence="1">
    <location>
        <begin position="1"/>
        <end position="32"/>
    </location>
</feature>
<evidence type="ECO:0000313" key="3">
    <source>
        <dbReference type="Proteomes" id="UP000009159"/>
    </source>
</evidence>